<feature type="transmembrane region" description="Helical" evidence="2">
    <location>
        <begin position="349"/>
        <end position="369"/>
    </location>
</feature>
<feature type="compositionally biased region" description="Basic residues" evidence="1">
    <location>
        <begin position="1"/>
        <end position="11"/>
    </location>
</feature>
<feature type="compositionally biased region" description="Basic residues" evidence="1">
    <location>
        <begin position="38"/>
        <end position="47"/>
    </location>
</feature>
<evidence type="ECO:0000256" key="2">
    <source>
        <dbReference type="SAM" id="Phobius"/>
    </source>
</evidence>
<organism evidence="3 4">
    <name type="scientific">Penaeus vannamei</name>
    <name type="common">Whiteleg shrimp</name>
    <name type="synonym">Litopenaeus vannamei</name>
    <dbReference type="NCBI Taxonomy" id="6689"/>
    <lineage>
        <taxon>Eukaryota</taxon>
        <taxon>Metazoa</taxon>
        <taxon>Ecdysozoa</taxon>
        <taxon>Arthropoda</taxon>
        <taxon>Crustacea</taxon>
        <taxon>Multicrustacea</taxon>
        <taxon>Malacostraca</taxon>
        <taxon>Eumalacostraca</taxon>
        <taxon>Eucarida</taxon>
        <taxon>Decapoda</taxon>
        <taxon>Dendrobranchiata</taxon>
        <taxon>Penaeoidea</taxon>
        <taxon>Penaeidae</taxon>
        <taxon>Penaeus</taxon>
    </lineage>
</organism>
<feature type="region of interest" description="Disordered" evidence="1">
    <location>
        <begin position="1"/>
        <end position="21"/>
    </location>
</feature>
<sequence>MRSCLSHRAHRGGGGVPRGRKALRAKWPCWRAKWPSRRTKWPSRRAKVPSLRAKWPNPRRSGQGGQRCLAEAKVAKPQNEVAKPQNEVAKPRTKETVDAEMRNGVRISPRTLQHFLRQPVAAADKPNYPGLAWLRWGLRLDRSRARSPAPFPAPFLVLLSLLSGFSGLTRRALRGAARPSFLLGRRLVFRRDTFPIPLTSLCSRPLLVLQVFAGIAIVAAIIFIIALSYPLPSSSPAPSFLLLFPRFPSSYVFSRPFPPPPPLPSLPSASPALRSPYSSSPLLFFLFLLSPSPFVFSCPFPPPTPPLPSLSPLPSSSSACSLLLLFPLFPSSFAPPTPPPASPSLLDGAGIVLLILLLSVTTQEFWLLFPLCRETGRRGGVRGGGMSELGHPAPQQGGRLSNSTMRAPSFPRINGPELFLRNFSFAGLHFVALPMTSELPGSATVLRAGLRPAPAPCPLGSCERCLPRRLGRRWKDRLIRW</sequence>
<reference evidence="3 4" key="1">
    <citation type="submission" date="2018-04" db="EMBL/GenBank/DDBJ databases">
        <authorList>
            <person name="Zhang X."/>
            <person name="Yuan J."/>
            <person name="Li F."/>
            <person name="Xiang J."/>
        </authorList>
    </citation>
    <scope>NUCLEOTIDE SEQUENCE [LARGE SCALE GENOMIC DNA]</scope>
    <source>
        <tissue evidence="3">Muscle</tissue>
    </source>
</reference>
<evidence type="ECO:0000313" key="4">
    <source>
        <dbReference type="Proteomes" id="UP000283509"/>
    </source>
</evidence>
<feature type="transmembrane region" description="Helical" evidence="2">
    <location>
        <begin position="149"/>
        <end position="168"/>
    </location>
</feature>
<proteinExistence type="predicted"/>
<keyword evidence="2" id="KW-0472">Membrane</keyword>
<evidence type="ECO:0000256" key="1">
    <source>
        <dbReference type="SAM" id="MobiDB-lite"/>
    </source>
</evidence>
<gene>
    <name evidence="3" type="ORF">C7M84_007142</name>
</gene>
<reference evidence="3 4" key="2">
    <citation type="submission" date="2019-01" db="EMBL/GenBank/DDBJ databases">
        <title>The decoding of complex shrimp genome reveals the adaptation for benthos swimmer, frequently molting mechanism and breeding impact on genome.</title>
        <authorList>
            <person name="Sun Y."/>
            <person name="Gao Y."/>
            <person name="Yu Y."/>
        </authorList>
    </citation>
    <scope>NUCLEOTIDE SEQUENCE [LARGE SCALE GENOMIC DNA]</scope>
    <source>
        <tissue evidence="3">Muscle</tissue>
    </source>
</reference>
<dbReference type="AlphaFoldDB" id="A0A3R7MEL8"/>
<feature type="region of interest" description="Disordered" evidence="1">
    <location>
        <begin position="382"/>
        <end position="403"/>
    </location>
</feature>
<feature type="region of interest" description="Disordered" evidence="1">
    <location>
        <begin position="38"/>
        <end position="96"/>
    </location>
</feature>
<comment type="caution">
    <text evidence="3">The sequence shown here is derived from an EMBL/GenBank/DDBJ whole genome shotgun (WGS) entry which is preliminary data.</text>
</comment>
<name>A0A3R7MEL8_PENVA</name>
<evidence type="ECO:0000313" key="3">
    <source>
        <dbReference type="EMBL" id="ROT74355.1"/>
    </source>
</evidence>
<keyword evidence="4" id="KW-1185">Reference proteome</keyword>
<dbReference type="Proteomes" id="UP000283509">
    <property type="component" value="Unassembled WGS sequence"/>
</dbReference>
<accession>A0A3R7MEL8</accession>
<keyword evidence="2" id="KW-0812">Transmembrane</keyword>
<dbReference type="EMBL" id="QCYY01001908">
    <property type="protein sequence ID" value="ROT74355.1"/>
    <property type="molecule type" value="Genomic_DNA"/>
</dbReference>
<feature type="transmembrane region" description="Helical" evidence="2">
    <location>
        <begin position="206"/>
        <end position="229"/>
    </location>
</feature>
<keyword evidence="2" id="KW-1133">Transmembrane helix</keyword>
<protein>
    <submittedName>
        <fullName evidence="3">Uncharacterized protein</fullName>
    </submittedName>
</protein>